<name>A0A225UD83_9STRA</name>
<reference evidence="2" key="1">
    <citation type="submission" date="2017-03" db="EMBL/GenBank/DDBJ databases">
        <title>Phytopthora megakarya and P. palmivora, two closely related causual agents of cacao black pod achieved similar genome size and gene model numbers by different mechanisms.</title>
        <authorList>
            <person name="Ali S."/>
            <person name="Shao J."/>
            <person name="Larry D.J."/>
            <person name="Kronmiller B."/>
            <person name="Shen D."/>
            <person name="Strem M.D."/>
            <person name="Melnick R.L."/>
            <person name="Guiltinan M.J."/>
            <person name="Tyler B.M."/>
            <person name="Meinhardt L.W."/>
            <person name="Bailey B.A."/>
        </authorList>
    </citation>
    <scope>NUCLEOTIDE SEQUENCE [LARGE SCALE GENOMIC DNA]</scope>
    <source>
        <strain evidence="2">zdho120</strain>
    </source>
</reference>
<accession>A0A225UD83</accession>
<dbReference type="EMBL" id="NBNE01021173">
    <property type="protein sequence ID" value="OWY91064.1"/>
    <property type="molecule type" value="Genomic_DNA"/>
</dbReference>
<evidence type="ECO:0000313" key="1">
    <source>
        <dbReference type="EMBL" id="OWY91064.1"/>
    </source>
</evidence>
<protein>
    <submittedName>
        <fullName evidence="1">Uncharacterized protein</fullName>
    </submittedName>
</protein>
<comment type="caution">
    <text evidence="1">The sequence shown here is derived from an EMBL/GenBank/DDBJ whole genome shotgun (WGS) entry which is preliminary data.</text>
</comment>
<organism evidence="1 2">
    <name type="scientific">Phytophthora megakarya</name>
    <dbReference type="NCBI Taxonomy" id="4795"/>
    <lineage>
        <taxon>Eukaryota</taxon>
        <taxon>Sar</taxon>
        <taxon>Stramenopiles</taxon>
        <taxon>Oomycota</taxon>
        <taxon>Peronosporomycetes</taxon>
        <taxon>Peronosporales</taxon>
        <taxon>Peronosporaceae</taxon>
        <taxon>Phytophthora</taxon>
    </lineage>
</organism>
<evidence type="ECO:0000313" key="2">
    <source>
        <dbReference type="Proteomes" id="UP000198211"/>
    </source>
</evidence>
<dbReference type="OrthoDB" id="124785at2759"/>
<proteinExistence type="predicted"/>
<sequence>MSLPLQDEVQVRLTVKIGPPFTNSRMTYGQPLIFPFMPRVGHDELRANINSELTSFIEIVWEDAALILVRPCANASQANFVAFSASQPKFISRIDKLWKQASRRKNGYSLMIALMQY</sequence>
<dbReference type="Proteomes" id="UP000198211">
    <property type="component" value="Unassembled WGS sequence"/>
</dbReference>
<dbReference type="AlphaFoldDB" id="A0A225UD83"/>
<keyword evidence="2" id="KW-1185">Reference proteome</keyword>
<gene>
    <name evidence="1" type="ORF">PHMEG_00040513</name>
</gene>